<comment type="caution">
    <text evidence="1">The sequence shown here is derived from an EMBL/GenBank/DDBJ whole genome shotgun (WGS) entry which is preliminary data.</text>
</comment>
<dbReference type="InterPro" id="IPR027023">
    <property type="entry name" value="Put_LipoPS_kinase_InaA"/>
</dbReference>
<evidence type="ECO:0000313" key="1">
    <source>
        <dbReference type="EMBL" id="MCX2524667.1"/>
    </source>
</evidence>
<dbReference type="EMBL" id="JAPIVE010000003">
    <property type="protein sequence ID" value="MCX2524667.1"/>
    <property type="molecule type" value="Genomic_DNA"/>
</dbReference>
<dbReference type="Gene3D" id="1.10.510.10">
    <property type="entry name" value="Transferase(Phosphotransferase) domain 1"/>
    <property type="match status" value="1"/>
</dbReference>
<sequence length="247" mass="28924">MKNFTAPSWAPLLQRHHINTFDALWNLDLEPVDVPNLERGGHSEVSLLTLEDQRFFVKRQTNHLGRSLQRPFGEPTFAREFRNIQRFEALNIPALEAAWFGERRSQGTWRSILVTPALEGYSDLIAWHARWNQLSEHEQVSVIEASARLLATLHDTGWMHGSLYAKHVFLKSQPGHWEARLIDLEKSRPLLRRTAERLRDLDVFTRRLTAWQPEDWTTFFTAYAGTVESGRFWQEKLNKRLKRKGKS</sequence>
<dbReference type="Proteomes" id="UP001165678">
    <property type="component" value="Unassembled WGS sequence"/>
</dbReference>
<dbReference type="AlphaFoldDB" id="A0AA41ZH50"/>
<name>A0AA41ZH50_9GAMM</name>
<keyword evidence="2" id="KW-1185">Reference proteome</keyword>
<dbReference type="SUPFAM" id="SSF56112">
    <property type="entry name" value="Protein kinase-like (PK-like)"/>
    <property type="match status" value="1"/>
</dbReference>
<accession>A0AA41ZH50</accession>
<evidence type="ECO:0000313" key="2">
    <source>
        <dbReference type="Proteomes" id="UP001165678"/>
    </source>
</evidence>
<organism evidence="1 2">
    <name type="scientific">Larsenimonas rhizosphaerae</name>
    <dbReference type="NCBI Taxonomy" id="2944682"/>
    <lineage>
        <taxon>Bacteria</taxon>
        <taxon>Pseudomonadati</taxon>
        <taxon>Pseudomonadota</taxon>
        <taxon>Gammaproteobacteria</taxon>
        <taxon>Oceanospirillales</taxon>
        <taxon>Halomonadaceae</taxon>
        <taxon>Larsenimonas</taxon>
    </lineage>
</organism>
<reference evidence="1" key="1">
    <citation type="submission" date="2022-11" db="EMBL/GenBank/DDBJ databases">
        <title>Larsenimonas rhizosphaerae sp. nov., isolated from a tidal mudflat.</title>
        <authorList>
            <person name="Lee S.D."/>
            <person name="Kim I.S."/>
        </authorList>
    </citation>
    <scope>NUCLEOTIDE SEQUENCE</scope>
    <source>
        <strain evidence="1">GH2-1</strain>
    </source>
</reference>
<proteinExistence type="predicted"/>
<gene>
    <name evidence="1" type="ORF">OQ287_10500</name>
</gene>
<dbReference type="Pfam" id="PF06293">
    <property type="entry name" value="Kdo"/>
    <property type="match status" value="1"/>
</dbReference>
<dbReference type="PIRSF" id="PIRSF026326">
    <property type="entry name" value="InaA"/>
    <property type="match status" value="1"/>
</dbReference>
<dbReference type="InterPro" id="IPR011009">
    <property type="entry name" value="Kinase-like_dom_sf"/>
</dbReference>
<evidence type="ECO:0008006" key="3">
    <source>
        <dbReference type="Google" id="ProtNLM"/>
    </source>
</evidence>
<protein>
    <recommendedName>
        <fullName evidence="3">Lipopolysaccharide kinase (Kdo/WaaP) family protein</fullName>
    </recommendedName>
</protein>
<dbReference type="RefSeq" id="WP_265896390.1">
    <property type="nucleotide sequence ID" value="NZ_JAPIVE010000003.1"/>
</dbReference>